<dbReference type="EMBL" id="CP013928">
    <property type="protein sequence ID" value="AMJ77194.1"/>
    <property type="molecule type" value="Genomic_DNA"/>
</dbReference>
<keyword evidence="1" id="KW-0472">Membrane</keyword>
<evidence type="ECO:0000313" key="3">
    <source>
        <dbReference type="Proteomes" id="UP000061468"/>
    </source>
</evidence>
<dbReference type="Pfam" id="PF11201">
    <property type="entry name" value="DUF2982"/>
    <property type="match status" value="1"/>
</dbReference>
<keyword evidence="1" id="KW-0812">Transmembrane</keyword>
<feature type="transmembrane region" description="Helical" evidence="1">
    <location>
        <begin position="20"/>
        <end position="39"/>
    </location>
</feature>
<sequence length="238" mass="26917">MSGTSVEPIYIRAASKSNGITSLVLGCVGLIAASLWLAFLPDWLFLAGIFLTSAALVCLLVGYFKIREPDYSLEIAKDYITYRHRLGSWRIHWENLQRADCPRVRHGLDHIPLETIGFKIKSYTDFLNTISPRLATHLLMEQRPLLMQNTDENCASGSCYEQSMFDDKQYVMEDGIVIKGIKAMLAHRMVELRKRLGFDIFIASSELDRDVGEFAALIAQCQQARQSIETQATVHVQD</sequence>
<organism evidence="2 3">
    <name type="scientific">Alteromonas mediterranea</name>
    <dbReference type="NCBI Taxonomy" id="314275"/>
    <lineage>
        <taxon>Bacteria</taxon>
        <taxon>Pseudomonadati</taxon>
        <taxon>Pseudomonadota</taxon>
        <taxon>Gammaproteobacteria</taxon>
        <taxon>Alteromonadales</taxon>
        <taxon>Alteromonadaceae</taxon>
        <taxon>Alteromonas/Salinimonas group</taxon>
        <taxon>Alteromonas</taxon>
    </lineage>
</organism>
<dbReference type="InterPro" id="IPR021367">
    <property type="entry name" value="DUF2982"/>
</dbReference>
<dbReference type="RefSeq" id="WP_015066085.1">
    <property type="nucleotide sequence ID" value="NZ_CAXGIV010000008.1"/>
</dbReference>
<accession>A0AAC8XH76</accession>
<name>A0AAC8XH76_9ALTE</name>
<evidence type="ECO:0008006" key="4">
    <source>
        <dbReference type="Google" id="ProtNLM"/>
    </source>
</evidence>
<evidence type="ECO:0000256" key="1">
    <source>
        <dbReference type="SAM" id="Phobius"/>
    </source>
</evidence>
<feature type="transmembrane region" description="Helical" evidence="1">
    <location>
        <begin position="45"/>
        <end position="64"/>
    </location>
</feature>
<reference evidence="2 3" key="1">
    <citation type="submission" date="2015-12" db="EMBL/GenBank/DDBJ databases">
        <title>Intraspecies pangenome expansion in the marine bacterium Alteromonas.</title>
        <authorList>
            <person name="Lopez-Perez M."/>
            <person name="Rodriguez-Valera F."/>
        </authorList>
    </citation>
    <scope>NUCLEOTIDE SEQUENCE [LARGE SCALE GENOMIC DNA]</scope>
    <source>
        <strain evidence="2 3">UM8</strain>
    </source>
</reference>
<dbReference type="AlphaFoldDB" id="A0AAC8XH76"/>
<dbReference type="Proteomes" id="UP000061468">
    <property type="component" value="Chromosome"/>
</dbReference>
<proteinExistence type="predicted"/>
<protein>
    <recommendedName>
        <fullName evidence="4">DUF2982 domain-containing protein</fullName>
    </recommendedName>
</protein>
<keyword evidence="1" id="KW-1133">Transmembrane helix</keyword>
<gene>
    <name evidence="2" type="ORF">AV942_02145</name>
</gene>
<evidence type="ECO:0000313" key="2">
    <source>
        <dbReference type="EMBL" id="AMJ77194.1"/>
    </source>
</evidence>